<keyword evidence="3" id="KW-1185">Reference proteome</keyword>
<protein>
    <submittedName>
        <fullName evidence="2">Uncharacterized protein</fullName>
    </submittedName>
</protein>
<evidence type="ECO:0000256" key="1">
    <source>
        <dbReference type="SAM" id="MobiDB-lite"/>
    </source>
</evidence>
<gene>
    <name evidence="2" type="ORF">PIB30_047306</name>
</gene>
<proteinExistence type="predicted"/>
<evidence type="ECO:0000313" key="3">
    <source>
        <dbReference type="Proteomes" id="UP001341840"/>
    </source>
</evidence>
<feature type="compositionally biased region" description="Basic residues" evidence="1">
    <location>
        <begin position="49"/>
        <end position="61"/>
    </location>
</feature>
<sequence>MQLDLSPPSKPFRRWGCCTEVRRCDGGGCSSTPLRFPLPSPLKCKYHTRSSYHRRERRHKERVSSKREGDGTSIGAPQLRASPPCFWPPKTAPLLLKSTTSKVFSPLASILNFWNVNVVERLLAATVTEFSVTAIVTCVAATAVSNNYRCSSGPPELIKPPTEPCFGPSMIEAAISMGRSLLSLQSRRSKGCRSLIIVADWELTNHTESKGWVSDTICIDSSPARVNSRLLNLNEKNFSLCRESIRTKYLYPDSRESILSLPELIVVSNYFKIWYFKAVVMVSKVYSWGSVSGLWGFKPVFSKGFAKSDRFRKLDWGHG</sequence>
<evidence type="ECO:0000313" key="2">
    <source>
        <dbReference type="EMBL" id="MED6208654.1"/>
    </source>
</evidence>
<organism evidence="2 3">
    <name type="scientific">Stylosanthes scabra</name>
    <dbReference type="NCBI Taxonomy" id="79078"/>
    <lineage>
        <taxon>Eukaryota</taxon>
        <taxon>Viridiplantae</taxon>
        <taxon>Streptophyta</taxon>
        <taxon>Embryophyta</taxon>
        <taxon>Tracheophyta</taxon>
        <taxon>Spermatophyta</taxon>
        <taxon>Magnoliopsida</taxon>
        <taxon>eudicotyledons</taxon>
        <taxon>Gunneridae</taxon>
        <taxon>Pentapetalae</taxon>
        <taxon>rosids</taxon>
        <taxon>fabids</taxon>
        <taxon>Fabales</taxon>
        <taxon>Fabaceae</taxon>
        <taxon>Papilionoideae</taxon>
        <taxon>50 kb inversion clade</taxon>
        <taxon>dalbergioids sensu lato</taxon>
        <taxon>Dalbergieae</taxon>
        <taxon>Pterocarpus clade</taxon>
        <taxon>Stylosanthes</taxon>
    </lineage>
</organism>
<comment type="caution">
    <text evidence="2">The sequence shown here is derived from an EMBL/GenBank/DDBJ whole genome shotgun (WGS) entry which is preliminary data.</text>
</comment>
<dbReference type="Proteomes" id="UP001341840">
    <property type="component" value="Unassembled WGS sequence"/>
</dbReference>
<name>A0ABU6YEZ1_9FABA</name>
<dbReference type="EMBL" id="JASCZI010241957">
    <property type="protein sequence ID" value="MED6208654.1"/>
    <property type="molecule type" value="Genomic_DNA"/>
</dbReference>
<feature type="region of interest" description="Disordered" evidence="1">
    <location>
        <begin position="49"/>
        <end position="80"/>
    </location>
</feature>
<accession>A0ABU6YEZ1</accession>
<reference evidence="2 3" key="1">
    <citation type="journal article" date="2023" name="Plants (Basel)">
        <title>Bridging the Gap: Combining Genomics and Transcriptomics Approaches to Understand Stylosanthes scabra, an Orphan Legume from the Brazilian Caatinga.</title>
        <authorList>
            <person name="Ferreira-Neto J.R.C."/>
            <person name="da Silva M.D."/>
            <person name="Binneck E."/>
            <person name="de Melo N.F."/>
            <person name="da Silva R.H."/>
            <person name="de Melo A.L.T.M."/>
            <person name="Pandolfi V."/>
            <person name="Bustamante F.O."/>
            <person name="Brasileiro-Vidal A.C."/>
            <person name="Benko-Iseppon A.M."/>
        </authorList>
    </citation>
    <scope>NUCLEOTIDE SEQUENCE [LARGE SCALE GENOMIC DNA]</scope>
    <source>
        <tissue evidence="2">Leaves</tissue>
    </source>
</reference>